<feature type="transmembrane region" description="Helical" evidence="8">
    <location>
        <begin position="335"/>
        <end position="353"/>
    </location>
</feature>
<dbReference type="OrthoDB" id="9768329at2"/>
<feature type="transmembrane region" description="Helical" evidence="8">
    <location>
        <begin position="110"/>
        <end position="127"/>
    </location>
</feature>
<feature type="transmembrane region" description="Helical" evidence="8">
    <location>
        <begin position="280"/>
        <end position="300"/>
    </location>
</feature>
<sequence>MSHVLILPILIPLLGAGLSLFLERRRAGRRLQRLLAWAALVALAAAVTTLCAQVGDGQVHAYLLGDWPARLGIVLMADRLSAWMLATTTLLAAACLLHACAGWDRRAPHFHALFQFQLVGLNGAFLTGDIFNLFVFFEVMLIASYGLLLSGGRGLRLRAGFHYVVFNVTSSTVFLIALGLLYALLGSLNMAELSQRMSQAPAQNVALIKAAIGLLLLVFCAKAALLPLYLWLPETYARAPAAVAALCVIMTKVGLYAMLRVSTLMLGSQAPMLHGYGGDWLLWLGLATLLLGALGVLAAVRLRVLIGYLVIVSAATLFVAFALQRPGMLSAGLYYLAHSSFVAAALFMIAELIRRRGGHAGDRKSRIATLPEKTLSGLLFLIAAISVAGLPPLSGFLAKVALLGATPAALTAPVWTTVLLSSLMVITGLSRSGVRLFWHVPSHQNTVDHGTAQLPALIPVPRMALGRRLEIAATLLLLGYGMTMTLAAEPLLRYTDAIAAQVLRPSAYVTQLRATAPVLREP</sequence>
<dbReference type="NCBIfam" id="NF009309">
    <property type="entry name" value="PRK12666.1"/>
    <property type="match status" value="1"/>
</dbReference>
<proteinExistence type="inferred from homology"/>
<keyword evidence="6 8" id="KW-0472">Membrane</keyword>
<organism evidence="10 11">
    <name type="scientific">Xanthomonas albilineans (strain GPE PC73 / CFBP 7063)</name>
    <dbReference type="NCBI Taxonomy" id="380358"/>
    <lineage>
        <taxon>Bacteria</taxon>
        <taxon>Pseudomonadati</taxon>
        <taxon>Pseudomonadota</taxon>
        <taxon>Gammaproteobacteria</taxon>
        <taxon>Lysobacterales</taxon>
        <taxon>Lysobacteraceae</taxon>
        <taxon>Xanthomonas</taxon>
    </lineage>
</organism>
<feature type="transmembrane region" description="Helical" evidence="8">
    <location>
        <begin position="374"/>
        <end position="394"/>
    </location>
</feature>
<feature type="transmembrane region" description="Helical" evidence="8">
    <location>
        <begin position="205"/>
        <end position="232"/>
    </location>
</feature>
<dbReference type="GO" id="GO:0008137">
    <property type="term" value="F:NADH dehydrogenase (ubiquinone) activity"/>
    <property type="evidence" value="ECO:0007669"/>
    <property type="project" value="InterPro"/>
</dbReference>
<dbReference type="STRING" id="380358.XALC_0269"/>
<feature type="transmembrane region" description="Helical" evidence="8">
    <location>
        <begin position="133"/>
        <end position="151"/>
    </location>
</feature>
<dbReference type="GeneID" id="57875577"/>
<evidence type="ECO:0000256" key="2">
    <source>
        <dbReference type="ARBA" id="ARBA00005346"/>
    </source>
</evidence>
<dbReference type="PATRIC" id="fig|29447.3.peg.271"/>
<dbReference type="EMBL" id="FP565176">
    <property type="protein sequence ID" value="CBA14813.1"/>
    <property type="molecule type" value="Genomic_DNA"/>
</dbReference>
<dbReference type="AlphaFoldDB" id="D2UBA1"/>
<dbReference type="InterPro" id="IPR001750">
    <property type="entry name" value="ND/Mrp_TM"/>
</dbReference>
<dbReference type="PANTHER" id="PTHR42703">
    <property type="entry name" value="NADH DEHYDROGENASE"/>
    <property type="match status" value="1"/>
</dbReference>
<feature type="transmembrane region" description="Helical" evidence="8">
    <location>
        <begin position="80"/>
        <end position="103"/>
    </location>
</feature>
<feature type="transmembrane region" description="Helical" evidence="8">
    <location>
        <begin position="34"/>
        <end position="55"/>
    </location>
</feature>
<dbReference type="InterPro" id="IPR050586">
    <property type="entry name" value="CPA3_Na-H_Antiporter_D"/>
</dbReference>
<dbReference type="PRINTS" id="PR01437">
    <property type="entry name" value="NUOXDRDTASE4"/>
</dbReference>
<gene>
    <name evidence="10" type="ordered locus">XALc_0269</name>
</gene>
<feature type="transmembrane region" description="Helical" evidence="8">
    <location>
        <begin position="163"/>
        <end position="185"/>
    </location>
</feature>
<feature type="domain" description="NADH:quinone oxidoreductase/Mrp antiporter transmembrane" evidence="9">
    <location>
        <begin position="129"/>
        <end position="422"/>
    </location>
</feature>
<evidence type="ECO:0000256" key="1">
    <source>
        <dbReference type="ARBA" id="ARBA00004651"/>
    </source>
</evidence>
<dbReference type="InterPro" id="IPR003918">
    <property type="entry name" value="NADH_UbQ_OxRdtase"/>
</dbReference>
<dbReference type="PANTHER" id="PTHR42703:SF1">
    <property type="entry name" value="NA(+)_H(+) ANTIPORTER SUBUNIT D1"/>
    <property type="match status" value="1"/>
</dbReference>
<evidence type="ECO:0000256" key="7">
    <source>
        <dbReference type="RuleBase" id="RU000320"/>
    </source>
</evidence>
<feature type="transmembrane region" description="Helical" evidence="8">
    <location>
        <begin position="400"/>
        <end position="426"/>
    </location>
</feature>
<evidence type="ECO:0000259" key="9">
    <source>
        <dbReference type="Pfam" id="PF00361"/>
    </source>
</evidence>
<dbReference type="RefSeq" id="WP_012914830.1">
    <property type="nucleotide sequence ID" value="NC_013722.1"/>
</dbReference>
<keyword evidence="11" id="KW-1185">Reference proteome</keyword>
<name>D2UBA1_XANAP</name>
<keyword evidence="5 8" id="KW-1133">Transmembrane helix</keyword>
<dbReference type="GO" id="GO:0042773">
    <property type="term" value="P:ATP synthesis coupled electron transport"/>
    <property type="evidence" value="ECO:0007669"/>
    <property type="project" value="InterPro"/>
</dbReference>
<evidence type="ECO:0000256" key="4">
    <source>
        <dbReference type="ARBA" id="ARBA00022692"/>
    </source>
</evidence>
<evidence type="ECO:0000256" key="8">
    <source>
        <dbReference type="SAM" id="Phobius"/>
    </source>
</evidence>
<dbReference type="Proteomes" id="UP000001890">
    <property type="component" value="Chromosome"/>
</dbReference>
<evidence type="ECO:0000256" key="3">
    <source>
        <dbReference type="ARBA" id="ARBA00022475"/>
    </source>
</evidence>
<dbReference type="eggNOG" id="COG0651">
    <property type="taxonomic scope" value="Bacteria"/>
</dbReference>
<evidence type="ECO:0000256" key="6">
    <source>
        <dbReference type="ARBA" id="ARBA00023136"/>
    </source>
</evidence>
<dbReference type="GO" id="GO:0005886">
    <property type="term" value="C:plasma membrane"/>
    <property type="evidence" value="ECO:0007669"/>
    <property type="project" value="UniProtKB-SubCell"/>
</dbReference>
<comment type="subcellular location">
    <subcellularLocation>
        <location evidence="1">Cell membrane</location>
        <topology evidence="1">Multi-pass membrane protein</topology>
    </subcellularLocation>
    <subcellularLocation>
        <location evidence="7">Membrane</location>
        <topology evidence="7">Multi-pass membrane protein</topology>
    </subcellularLocation>
</comment>
<feature type="transmembrane region" description="Helical" evidence="8">
    <location>
        <begin position="239"/>
        <end position="260"/>
    </location>
</feature>
<evidence type="ECO:0000313" key="11">
    <source>
        <dbReference type="Proteomes" id="UP000001890"/>
    </source>
</evidence>
<protein>
    <submittedName>
        <fullName evidence="10">Hypothetical monovalent cation:proton antiporter subunit d protein</fullName>
    </submittedName>
</protein>
<feature type="transmembrane region" description="Helical" evidence="8">
    <location>
        <begin position="305"/>
        <end position="323"/>
    </location>
</feature>
<feature type="transmembrane region" description="Helical" evidence="8">
    <location>
        <begin position="6"/>
        <end position="22"/>
    </location>
</feature>
<evidence type="ECO:0000256" key="5">
    <source>
        <dbReference type="ARBA" id="ARBA00022989"/>
    </source>
</evidence>
<accession>D2UBA1</accession>
<dbReference type="KEGG" id="xal:XALC_0269"/>
<comment type="similarity">
    <text evidence="2">Belongs to the CPA3 antiporters (TC 2.A.63) subunit D family.</text>
</comment>
<dbReference type="Pfam" id="PF00361">
    <property type="entry name" value="Proton_antipo_M"/>
    <property type="match status" value="1"/>
</dbReference>
<keyword evidence="3" id="KW-1003">Cell membrane</keyword>
<keyword evidence="4 7" id="KW-0812">Transmembrane</keyword>
<reference evidence="10 11" key="1">
    <citation type="journal article" date="2009" name="BMC Genomics">
        <title>The complete genome sequence of Xanthomonas albilineans provides new insights into the reductive genome evolution of the xylem-limited Xanthomonadaceae.</title>
        <authorList>
            <person name="Pieretti I."/>
            <person name="Royer M."/>
            <person name="Barbe V."/>
            <person name="Carrere S."/>
            <person name="Koebnik R."/>
            <person name="Cociancich S."/>
            <person name="Couloux A."/>
            <person name="Darrasse A."/>
            <person name="Gouzy J."/>
            <person name="Jacques M.A."/>
            <person name="Lauber E."/>
            <person name="Manceau C."/>
            <person name="Mangenot S."/>
            <person name="Poussier S."/>
            <person name="Segurens B."/>
            <person name="Szurek B."/>
            <person name="Verdier V."/>
            <person name="Arlat M."/>
            <person name="Rott P."/>
        </authorList>
    </citation>
    <scope>NUCLEOTIDE SEQUENCE [LARGE SCALE GENOMIC DNA]</scope>
    <source>
        <strain evidence="11">GPE PC73 / CFBP 7063</strain>
    </source>
</reference>
<evidence type="ECO:0000313" key="10">
    <source>
        <dbReference type="EMBL" id="CBA14813.1"/>
    </source>
</evidence>